<accession>A0AAJ0HZ20</accession>
<organism evidence="1 2">
    <name type="scientific">Neurospora hispaniola</name>
    <dbReference type="NCBI Taxonomy" id="588809"/>
    <lineage>
        <taxon>Eukaryota</taxon>
        <taxon>Fungi</taxon>
        <taxon>Dikarya</taxon>
        <taxon>Ascomycota</taxon>
        <taxon>Pezizomycotina</taxon>
        <taxon>Sordariomycetes</taxon>
        <taxon>Sordariomycetidae</taxon>
        <taxon>Sordariales</taxon>
        <taxon>Sordariaceae</taxon>
        <taxon>Neurospora</taxon>
    </lineage>
</organism>
<sequence length="216" mass="24395">MVRYTSDTKNGSSSQEVPAGICRGAHNCCSCCYCVVRLVSGICPLSYGATTEDRTLPLPGPLELNGPTRRWHGTMSSWKVLGGNVCLVLNWYRMGFGVVQKTQGSTLPNCFLAPVKGHIRVRGCRTHTINPTCRKSHFARRFALVLFKYGESDSRRPKESRQECRVYYPGYDFKFEVSEYLVLVRESVCDVRFTARKLHITQSCMFFHESSLAGRC</sequence>
<proteinExistence type="predicted"/>
<dbReference type="GeneID" id="87875466"/>
<gene>
    <name evidence="1" type="ORF">B0T23DRAFT_389895</name>
</gene>
<name>A0AAJ0HZ20_9PEZI</name>
<keyword evidence="2" id="KW-1185">Reference proteome</keyword>
<protein>
    <submittedName>
        <fullName evidence="1">Uncharacterized protein</fullName>
    </submittedName>
</protein>
<evidence type="ECO:0000313" key="2">
    <source>
        <dbReference type="Proteomes" id="UP001285908"/>
    </source>
</evidence>
<evidence type="ECO:0000313" key="1">
    <source>
        <dbReference type="EMBL" id="KAK3485220.1"/>
    </source>
</evidence>
<dbReference type="AlphaFoldDB" id="A0AAJ0HZ20"/>
<dbReference type="RefSeq" id="XP_062688124.1">
    <property type="nucleotide sequence ID" value="XM_062837844.1"/>
</dbReference>
<reference evidence="1 2" key="1">
    <citation type="journal article" date="2023" name="Mol. Phylogenet. Evol.">
        <title>Genome-scale phylogeny and comparative genomics of the fungal order Sordariales.</title>
        <authorList>
            <person name="Hensen N."/>
            <person name="Bonometti L."/>
            <person name="Westerberg I."/>
            <person name="Brannstrom I.O."/>
            <person name="Guillou S."/>
            <person name="Cros-Aarteil S."/>
            <person name="Calhoun S."/>
            <person name="Haridas S."/>
            <person name="Kuo A."/>
            <person name="Mondo S."/>
            <person name="Pangilinan J."/>
            <person name="Riley R."/>
            <person name="LaButti K."/>
            <person name="Andreopoulos B."/>
            <person name="Lipzen A."/>
            <person name="Chen C."/>
            <person name="Yan M."/>
            <person name="Daum C."/>
            <person name="Ng V."/>
            <person name="Clum A."/>
            <person name="Steindorff A."/>
            <person name="Ohm R.A."/>
            <person name="Martin F."/>
            <person name="Silar P."/>
            <person name="Natvig D.O."/>
            <person name="Lalanne C."/>
            <person name="Gautier V."/>
            <person name="Ament-Velasquez S.L."/>
            <person name="Kruys A."/>
            <person name="Hutchinson M.I."/>
            <person name="Powell A.J."/>
            <person name="Barry K."/>
            <person name="Miller A.N."/>
            <person name="Grigoriev I.V."/>
            <person name="Debuchy R."/>
            <person name="Gladieux P."/>
            <person name="Hiltunen Thoren M."/>
            <person name="Johannesson H."/>
        </authorList>
    </citation>
    <scope>NUCLEOTIDE SEQUENCE [LARGE SCALE GENOMIC DNA]</scope>
    <source>
        <strain evidence="1 2">FGSC 10403</strain>
    </source>
</reference>
<dbReference type="EMBL" id="JAULSX010000010">
    <property type="protein sequence ID" value="KAK3485220.1"/>
    <property type="molecule type" value="Genomic_DNA"/>
</dbReference>
<dbReference type="Proteomes" id="UP001285908">
    <property type="component" value="Unassembled WGS sequence"/>
</dbReference>
<comment type="caution">
    <text evidence="1">The sequence shown here is derived from an EMBL/GenBank/DDBJ whole genome shotgun (WGS) entry which is preliminary data.</text>
</comment>